<reference evidence="1 2" key="1">
    <citation type="submission" date="2017-04" db="EMBL/GenBank/DDBJ databases">
        <title>Genome Sequence of the Model Brown-Rot Fungus Postia placenta SB12.</title>
        <authorList>
            <consortium name="DOE Joint Genome Institute"/>
            <person name="Gaskell J."/>
            <person name="Kersten P."/>
            <person name="Larrondo L.F."/>
            <person name="Canessa P."/>
            <person name="Martinez D."/>
            <person name="Hibbett D."/>
            <person name="Schmoll M."/>
            <person name="Kubicek C.P."/>
            <person name="Martinez A.T."/>
            <person name="Yadav J."/>
            <person name="Master E."/>
            <person name="Magnuson J.K."/>
            <person name="James T."/>
            <person name="Yaver D."/>
            <person name="Berka R."/>
            <person name="Labutti K."/>
            <person name="Lipzen A."/>
            <person name="Aerts A."/>
            <person name="Barry K."/>
            <person name="Henrissat B."/>
            <person name="Blanchette R."/>
            <person name="Grigoriev I."/>
            <person name="Cullen D."/>
        </authorList>
    </citation>
    <scope>NUCLEOTIDE SEQUENCE [LARGE SCALE GENOMIC DNA]</scope>
    <source>
        <strain evidence="1 2">MAD-698-R-SB12</strain>
    </source>
</reference>
<name>A0A1X6MZ66_9APHY</name>
<dbReference type="GeneID" id="36325873"/>
<dbReference type="EMBL" id="KZ110598">
    <property type="protein sequence ID" value="OSX61658.1"/>
    <property type="molecule type" value="Genomic_DNA"/>
</dbReference>
<keyword evidence="2" id="KW-1185">Reference proteome</keyword>
<proteinExistence type="predicted"/>
<organism evidence="1 2">
    <name type="scientific">Postia placenta MAD-698-R-SB12</name>
    <dbReference type="NCBI Taxonomy" id="670580"/>
    <lineage>
        <taxon>Eukaryota</taxon>
        <taxon>Fungi</taxon>
        <taxon>Dikarya</taxon>
        <taxon>Basidiomycota</taxon>
        <taxon>Agaricomycotina</taxon>
        <taxon>Agaricomycetes</taxon>
        <taxon>Polyporales</taxon>
        <taxon>Adustoporiaceae</taxon>
        <taxon>Rhodonia</taxon>
    </lineage>
</organism>
<evidence type="ECO:0000313" key="2">
    <source>
        <dbReference type="Proteomes" id="UP000194127"/>
    </source>
</evidence>
<accession>A0A1X6MZ66</accession>
<gene>
    <name evidence="1" type="ORF">POSPLADRAFT_1057429</name>
</gene>
<dbReference type="RefSeq" id="XP_024338452.1">
    <property type="nucleotide sequence ID" value="XM_024480923.1"/>
</dbReference>
<protein>
    <submittedName>
        <fullName evidence="1">Uncharacterized protein</fullName>
    </submittedName>
</protein>
<evidence type="ECO:0000313" key="1">
    <source>
        <dbReference type="EMBL" id="OSX61658.1"/>
    </source>
</evidence>
<dbReference type="Proteomes" id="UP000194127">
    <property type="component" value="Unassembled WGS sequence"/>
</dbReference>
<sequence>MGAPDPCIQPVRGAGRPRLDGWKLLVLPHLLKHASALLKSHARETAELLALAALQLEKRLTKSRVGVDRQPYRALGVRCVDVESVLLRDVLALSPLLASLALLCVRIVDIEGM</sequence>
<dbReference type="AlphaFoldDB" id="A0A1X6MZ66"/>